<keyword evidence="2" id="KW-1185">Reference proteome</keyword>
<name>K5VNC3_PHACS</name>
<dbReference type="RefSeq" id="XP_007397664.1">
    <property type="nucleotide sequence ID" value="XM_007397602.1"/>
</dbReference>
<dbReference type="InParanoid" id="K5VNC3"/>
<dbReference type="AlphaFoldDB" id="K5VNC3"/>
<evidence type="ECO:0000313" key="2">
    <source>
        <dbReference type="Proteomes" id="UP000008370"/>
    </source>
</evidence>
<accession>K5VNC3</accession>
<dbReference type="OrthoDB" id="2757509at2759"/>
<gene>
    <name evidence="1" type="ORF">PHACADRAFT_210711</name>
</gene>
<sequence length="322" mass="36417">MTVSYYDWAVGYTPPEMKTEKPTPLGSDGFTPDQLRKRGYGNTVNESYPSYKIHSIARWDPAEELDKYLPVFQQPFHPPADRKDLHPLIEYHPTAYRLPYGHEATLSARLDTSILLDHDRALREMARAGHLPSRHIPLCTDVGANGYCRPSTKRKAAGKKFEADRCAKELEKQGDPASVNRCPGDIKCGFKFQGLWRNYLTHHDAGYKSLGNEYRNAIAQVRHYMVDVGHRTPKEREIVENGEKVDVPEVGAKYGYIVTDEEVVLIRRVQDALGHNSLQATDGIPLRATPGLAMNGMLALLLVHLLAADTRGWWIDNDRNDR</sequence>
<dbReference type="KEGG" id="pco:PHACADRAFT_210711"/>
<dbReference type="GeneID" id="18913003"/>
<proteinExistence type="predicted"/>
<dbReference type="HOGENOM" id="CLU_093534_0_0_1"/>
<dbReference type="Proteomes" id="UP000008370">
    <property type="component" value="Unassembled WGS sequence"/>
</dbReference>
<evidence type="ECO:0000313" key="1">
    <source>
        <dbReference type="EMBL" id="EKM52948.1"/>
    </source>
</evidence>
<protein>
    <submittedName>
        <fullName evidence="1">Uncharacterized protein</fullName>
    </submittedName>
</protein>
<reference evidence="1 2" key="1">
    <citation type="journal article" date="2012" name="BMC Genomics">
        <title>Comparative genomics of the white-rot fungi, Phanerochaete carnosa and P. chrysosporium, to elucidate the genetic basis of the distinct wood types they colonize.</title>
        <authorList>
            <person name="Suzuki H."/>
            <person name="MacDonald J."/>
            <person name="Syed K."/>
            <person name="Salamov A."/>
            <person name="Hori C."/>
            <person name="Aerts A."/>
            <person name="Henrissat B."/>
            <person name="Wiebenga A."/>
            <person name="vanKuyk P.A."/>
            <person name="Barry K."/>
            <person name="Lindquist E."/>
            <person name="LaButti K."/>
            <person name="Lapidus A."/>
            <person name="Lucas S."/>
            <person name="Coutinho P."/>
            <person name="Gong Y."/>
            <person name="Samejima M."/>
            <person name="Mahadevan R."/>
            <person name="Abou-Zaid M."/>
            <person name="de Vries R.P."/>
            <person name="Igarashi K."/>
            <person name="Yadav J.S."/>
            <person name="Grigoriev I.V."/>
            <person name="Master E.R."/>
        </authorList>
    </citation>
    <scope>NUCLEOTIDE SEQUENCE [LARGE SCALE GENOMIC DNA]</scope>
    <source>
        <strain evidence="1 2">HHB-10118-sp</strain>
    </source>
</reference>
<organism evidence="1 2">
    <name type="scientific">Phanerochaete carnosa (strain HHB-10118-sp)</name>
    <name type="common">White-rot fungus</name>
    <name type="synonym">Peniophora carnosa</name>
    <dbReference type="NCBI Taxonomy" id="650164"/>
    <lineage>
        <taxon>Eukaryota</taxon>
        <taxon>Fungi</taxon>
        <taxon>Dikarya</taxon>
        <taxon>Basidiomycota</taxon>
        <taxon>Agaricomycotina</taxon>
        <taxon>Agaricomycetes</taxon>
        <taxon>Polyporales</taxon>
        <taxon>Phanerochaetaceae</taxon>
        <taxon>Phanerochaete</taxon>
    </lineage>
</organism>
<dbReference type="EMBL" id="JH930474">
    <property type="protein sequence ID" value="EKM52948.1"/>
    <property type="molecule type" value="Genomic_DNA"/>
</dbReference>